<name>D7LIU4_ARALL</name>
<keyword evidence="3" id="KW-1185">Reference proteome</keyword>
<dbReference type="Proteomes" id="UP000008694">
    <property type="component" value="Unassembled WGS sequence"/>
</dbReference>
<sequence length="172" mass="20341">MSCREDREREEDDQFRHRSKPMISARTSSFISDQIRQIDRRFVMDLHTLLCQHLQSIIENDFKTGLQSPLISPFWVIRYQWIHHTWISTLSPSGFDDGGERDYEEEDSEERDNEKLVVSTFDGFRRIMESRLRERMQKIENQSLGNGLRCDGPTPEVRLSIPSFWSVSLEVS</sequence>
<evidence type="ECO:0000313" key="2">
    <source>
        <dbReference type="EMBL" id="EFH56254.1"/>
    </source>
</evidence>
<proteinExistence type="predicted"/>
<protein>
    <submittedName>
        <fullName evidence="2">Expressed protein</fullName>
    </submittedName>
</protein>
<reference evidence="3" key="1">
    <citation type="journal article" date="2011" name="Nat. Genet.">
        <title>The Arabidopsis lyrata genome sequence and the basis of rapid genome size change.</title>
        <authorList>
            <person name="Hu T.T."/>
            <person name="Pattyn P."/>
            <person name="Bakker E.G."/>
            <person name="Cao J."/>
            <person name="Cheng J.-F."/>
            <person name="Clark R.M."/>
            <person name="Fahlgren N."/>
            <person name="Fawcett J.A."/>
            <person name="Grimwood J."/>
            <person name="Gundlach H."/>
            <person name="Haberer G."/>
            <person name="Hollister J.D."/>
            <person name="Ossowski S."/>
            <person name="Ottilar R.P."/>
            <person name="Salamov A.A."/>
            <person name="Schneeberger K."/>
            <person name="Spannagl M."/>
            <person name="Wang X."/>
            <person name="Yang L."/>
            <person name="Nasrallah M.E."/>
            <person name="Bergelson J."/>
            <person name="Carrington J.C."/>
            <person name="Gaut B.S."/>
            <person name="Schmutz J."/>
            <person name="Mayer K.F.X."/>
            <person name="Van de Peer Y."/>
            <person name="Grigoriev I.V."/>
            <person name="Nordborg M."/>
            <person name="Weigel D."/>
            <person name="Guo Y.-L."/>
        </authorList>
    </citation>
    <scope>NUCLEOTIDE SEQUENCE [LARGE SCALE GENOMIC DNA]</scope>
    <source>
        <strain evidence="3">cv. MN47</strain>
    </source>
</reference>
<dbReference type="Gramene" id="fgenesh1_pg.C_scaffold_4002410">
    <property type="protein sequence ID" value="fgenesh1_pg.C_scaffold_4002410"/>
    <property type="gene ID" value="fgenesh1_pg.C_scaffold_4002410"/>
</dbReference>
<dbReference type="AlphaFoldDB" id="D7LIU4"/>
<dbReference type="HOGENOM" id="CLU_1557385_0_0_1"/>
<evidence type="ECO:0000256" key="1">
    <source>
        <dbReference type="SAM" id="MobiDB-lite"/>
    </source>
</evidence>
<feature type="region of interest" description="Disordered" evidence="1">
    <location>
        <begin position="1"/>
        <end position="20"/>
    </location>
</feature>
<organism evidence="3">
    <name type="scientific">Arabidopsis lyrata subsp. lyrata</name>
    <name type="common">Lyre-leaved rock-cress</name>
    <dbReference type="NCBI Taxonomy" id="81972"/>
    <lineage>
        <taxon>Eukaryota</taxon>
        <taxon>Viridiplantae</taxon>
        <taxon>Streptophyta</taxon>
        <taxon>Embryophyta</taxon>
        <taxon>Tracheophyta</taxon>
        <taxon>Spermatophyta</taxon>
        <taxon>Magnoliopsida</taxon>
        <taxon>eudicotyledons</taxon>
        <taxon>Gunneridae</taxon>
        <taxon>Pentapetalae</taxon>
        <taxon>rosids</taxon>
        <taxon>malvids</taxon>
        <taxon>Brassicales</taxon>
        <taxon>Brassicaceae</taxon>
        <taxon>Camelineae</taxon>
        <taxon>Arabidopsis</taxon>
    </lineage>
</organism>
<evidence type="ECO:0000313" key="3">
    <source>
        <dbReference type="Proteomes" id="UP000008694"/>
    </source>
</evidence>
<gene>
    <name evidence="2" type="ORF">ARALYDRAFT_346068</name>
</gene>
<accession>D7LIU4</accession>
<dbReference type="EMBL" id="GL348716">
    <property type="protein sequence ID" value="EFH56254.1"/>
    <property type="molecule type" value="Genomic_DNA"/>
</dbReference>